<evidence type="ECO:0000313" key="6">
    <source>
        <dbReference type="EMBL" id="SMC84195.1"/>
    </source>
</evidence>
<dbReference type="InterPro" id="IPR036388">
    <property type="entry name" value="WH-like_DNA-bd_sf"/>
</dbReference>
<dbReference type="GO" id="GO:0043565">
    <property type="term" value="F:sequence-specific DNA binding"/>
    <property type="evidence" value="ECO:0007669"/>
    <property type="project" value="TreeGrafter"/>
</dbReference>
<dbReference type="Proteomes" id="UP000192656">
    <property type="component" value="Unassembled WGS sequence"/>
</dbReference>
<dbReference type="InterPro" id="IPR036390">
    <property type="entry name" value="WH_DNA-bd_sf"/>
</dbReference>
<dbReference type="Gene3D" id="3.40.190.290">
    <property type="match status" value="1"/>
</dbReference>
<protein>
    <submittedName>
        <fullName evidence="6">Transcriptional regulator, LysR family</fullName>
    </submittedName>
</protein>
<keyword evidence="7" id="KW-1185">Reference proteome</keyword>
<dbReference type="GO" id="GO:0003700">
    <property type="term" value="F:DNA-binding transcription factor activity"/>
    <property type="evidence" value="ECO:0007669"/>
    <property type="project" value="InterPro"/>
</dbReference>
<evidence type="ECO:0000256" key="1">
    <source>
        <dbReference type="ARBA" id="ARBA00009437"/>
    </source>
</evidence>
<keyword evidence="4" id="KW-0804">Transcription</keyword>
<keyword evidence="3" id="KW-0238">DNA-binding</keyword>
<sequence length="294" mass="31793">MDRSLLAPLSLFAVVARLKSFRAASRETGLSPSAISHAVSNLEASLGVRLLNRTTRSVSETPEGAALLASLSPALSTIAEAVDGLGASMGEPTGSLRISLPRSAFEIVVLPRLASFREAFPRLHVDFSLEEAFVDLVADGFDAGIRLSEAVEQDMIRVAVSGPMRLAVVASPGFCERHGRPNHPSELPAFLGIHRRFASGQIYRWEFARGEERIATLPQATILVNDSAASIQAAIEGVGIALAIRPQIETALAEGRLVSLLDDWLPPFDGFALFYPSRRQMRPALRAFVDHFRL</sequence>
<dbReference type="AlphaFoldDB" id="A0A1W2CG17"/>
<dbReference type="PANTHER" id="PTHR30537:SF1">
    <property type="entry name" value="HTH-TYPE TRANSCRIPTIONAL REGULATOR PGRR"/>
    <property type="match status" value="1"/>
</dbReference>
<dbReference type="RefSeq" id="WP_084410305.1">
    <property type="nucleotide sequence ID" value="NZ_FWXR01000010.1"/>
</dbReference>
<evidence type="ECO:0000256" key="2">
    <source>
        <dbReference type="ARBA" id="ARBA00023015"/>
    </source>
</evidence>
<dbReference type="EMBL" id="FWXR01000010">
    <property type="protein sequence ID" value="SMC84195.1"/>
    <property type="molecule type" value="Genomic_DNA"/>
</dbReference>
<dbReference type="Pfam" id="PF00126">
    <property type="entry name" value="HTH_1"/>
    <property type="match status" value="1"/>
</dbReference>
<dbReference type="Pfam" id="PF03466">
    <property type="entry name" value="LysR_substrate"/>
    <property type="match status" value="1"/>
</dbReference>
<keyword evidence="2" id="KW-0805">Transcription regulation</keyword>
<evidence type="ECO:0000259" key="5">
    <source>
        <dbReference type="PROSITE" id="PS50931"/>
    </source>
</evidence>
<evidence type="ECO:0000256" key="3">
    <source>
        <dbReference type="ARBA" id="ARBA00023125"/>
    </source>
</evidence>
<reference evidence="6 7" key="1">
    <citation type="submission" date="2017-04" db="EMBL/GenBank/DDBJ databases">
        <authorList>
            <person name="Afonso C.L."/>
            <person name="Miller P.J."/>
            <person name="Scott M.A."/>
            <person name="Spackman E."/>
            <person name="Goraichik I."/>
            <person name="Dimitrov K.M."/>
            <person name="Suarez D.L."/>
            <person name="Swayne D.E."/>
        </authorList>
    </citation>
    <scope>NUCLEOTIDE SEQUENCE [LARGE SCALE GENOMIC DNA]</scope>
    <source>
        <strain evidence="6 7">CGMCC 1.10972</strain>
    </source>
</reference>
<evidence type="ECO:0000313" key="7">
    <source>
        <dbReference type="Proteomes" id="UP000192656"/>
    </source>
</evidence>
<dbReference type="Gene3D" id="1.10.10.10">
    <property type="entry name" value="Winged helix-like DNA-binding domain superfamily/Winged helix DNA-binding domain"/>
    <property type="match status" value="1"/>
</dbReference>
<name>A0A1W2CG17_9HYPH</name>
<evidence type="ECO:0000256" key="4">
    <source>
        <dbReference type="ARBA" id="ARBA00023163"/>
    </source>
</evidence>
<accession>A0A1W2CG17</accession>
<dbReference type="InterPro" id="IPR058163">
    <property type="entry name" value="LysR-type_TF_proteobact-type"/>
</dbReference>
<dbReference type="SUPFAM" id="SSF46785">
    <property type="entry name" value="Winged helix' DNA-binding domain"/>
    <property type="match status" value="1"/>
</dbReference>
<organism evidence="6 7">
    <name type="scientific">Fulvimarina manganoxydans</name>
    <dbReference type="NCBI Taxonomy" id="937218"/>
    <lineage>
        <taxon>Bacteria</taxon>
        <taxon>Pseudomonadati</taxon>
        <taxon>Pseudomonadota</taxon>
        <taxon>Alphaproteobacteria</taxon>
        <taxon>Hyphomicrobiales</taxon>
        <taxon>Aurantimonadaceae</taxon>
        <taxon>Fulvimarina</taxon>
    </lineage>
</organism>
<gene>
    <name evidence="6" type="ORF">SAMN06297251_1108</name>
</gene>
<dbReference type="SUPFAM" id="SSF53850">
    <property type="entry name" value="Periplasmic binding protein-like II"/>
    <property type="match status" value="1"/>
</dbReference>
<dbReference type="OrthoDB" id="9813056at2"/>
<proteinExistence type="inferred from homology"/>
<comment type="similarity">
    <text evidence="1">Belongs to the LysR transcriptional regulatory family.</text>
</comment>
<feature type="domain" description="HTH lysR-type" evidence="5">
    <location>
        <begin position="1"/>
        <end position="61"/>
    </location>
</feature>
<dbReference type="FunFam" id="1.10.10.10:FF:000001">
    <property type="entry name" value="LysR family transcriptional regulator"/>
    <property type="match status" value="1"/>
</dbReference>
<dbReference type="GO" id="GO:0006351">
    <property type="term" value="P:DNA-templated transcription"/>
    <property type="evidence" value="ECO:0007669"/>
    <property type="project" value="TreeGrafter"/>
</dbReference>
<dbReference type="PROSITE" id="PS50931">
    <property type="entry name" value="HTH_LYSR"/>
    <property type="match status" value="1"/>
</dbReference>
<dbReference type="STRING" id="937218.SAMN06297251_1108"/>
<dbReference type="InterPro" id="IPR000847">
    <property type="entry name" value="LysR_HTH_N"/>
</dbReference>
<dbReference type="PANTHER" id="PTHR30537">
    <property type="entry name" value="HTH-TYPE TRANSCRIPTIONAL REGULATOR"/>
    <property type="match status" value="1"/>
</dbReference>
<dbReference type="InterPro" id="IPR005119">
    <property type="entry name" value="LysR_subst-bd"/>
</dbReference>